<dbReference type="AlphaFoldDB" id="A0A563D7U4"/>
<evidence type="ECO:0000313" key="2">
    <source>
        <dbReference type="Proteomes" id="UP000319499"/>
    </source>
</evidence>
<gene>
    <name evidence="1" type="ORF">ETU09_10590</name>
</gene>
<accession>A0A563D7U4</accession>
<protein>
    <submittedName>
        <fullName evidence="1">Uncharacterized protein</fullName>
    </submittedName>
</protein>
<dbReference type="Proteomes" id="UP000319499">
    <property type="component" value="Unassembled WGS sequence"/>
</dbReference>
<reference evidence="1 2" key="1">
    <citation type="submission" date="2019-02" db="EMBL/GenBank/DDBJ databases">
        <title>Apibacter muscae sp. nov.: a novel member of the house fly microbiota.</title>
        <authorList>
            <person name="Park R."/>
        </authorList>
    </citation>
    <scope>NUCLEOTIDE SEQUENCE [LARGE SCALE GENOMIC DNA]</scope>
    <source>
        <strain evidence="1 2">AL1</strain>
    </source>
</reference>
<dbReference type="OrthoDB" id="1148442at2"/>
<keyword evidence="2" id="KW-1185">Reference proteome</keyword>
<dbReference type="RefSeq" id="WP_146293525.1">
    <property type="nucleotide sequence ID" value="NZ_SELH01000026.1"/>
</dbReference>
<name>A0A563D7U4_9FLAO</name>
<comment type="caution">
    <text evidence="1">The sequence shown here is derived from an EMBL/GenBank/DDBJ whole genome shotgun (WGS) entry which is preliminary data.</text>
</comment>
<organism evidence="1 2">
    <name type="scientific">Apibacter muscae</name>
    <dbReference type="NCBI Taxonomy" id="2509004"/>
    <lineage>
        <taxon>Bacteria</taxon>
        <taxon>Pseudomonadati</taxon>
        <taxon>Bacteroidota</taxon>
        <taxon>Flavobacteriia</taxon>
        <taxon>Flavobacteriales</taxon>
        <taxon>Weeksellaceae</taxon>
        <taxon>Apibacter</taxon>
    </lineage>
</organism>
<evidence type="ECO:0000313" key="1">
    <source>
        <dbReference type="EMBL" id="TWP26139.1"/>
    </source>
</evidence>
<dbReference type="EMBL" id="SELH01000026">
    <property type="protein sequence ID" value="TWP26139.1"/>
    <property type="molecule type" value="Genomic_DNA"/>
</dbReference>
<sequence length="153" mass="19271">MLKFFKTNKYIYQFYLSNAIYEDIFKIYKNCSINEIKSFFIQQNNYLKKGKIKIQQINRYLFYISIYTYNVEDIEKIQNYIYNHHELFPPWIVFPNLMQGTPRWNQGYEEDYNKNYWIPMFLSFDQRQKDKYLLKFNCPKEWKIWLEDNYEKL</sequence>
<proteinExistence type="predicted"/>